<name>A0A2H0N4G5_9BACT</name>
<organism evidence="1 2">
    <name type="scientific">Candidatus Magasanikbacteria bacterium CG11_big_fil_rev_8_21_14_0_20_43_7</name>
    <dbReference type="NCBI Taxonomy" id="1974654"/>
    <lineage>
        <taxon>Bacteria</taxon>
        <taxon>Candidatus Magasanikiibacteriota</taxon>
    </lineage>
</organism>
<protein>
    <submittedName>
        <fullName evidence="1">Uncharacterized protein</fullName>
    </submittedName>
</protein>
<proteinExistence type="predicted"/>
<gene>
    <name evidence="1" type="ORF">COV60_02565</name>
</gene>
<dbReference type="EMBL" id="PCWM01000059">
    <property type="protein sequence ID" value="PIR03015.1"/>
    <property type="molecule type" value="Genomic_DNA"/>
</dbReference>
<dbReference type="AlphaFoldDB" id="A0A2H0N4G5"/>
<reference evidence="1 2" key="1">
    <citation type="submission" date="2017-09" db="EMBL/GenBank/DDBJ databases">
        <title>Depth-based differentiation of microbial function through sediment-hosted aquifers and enrichment of novel symbionts in the deep terrestrial subsurface.</title>
        <authorList>
            <person name="Probst A.J."/>
            <person name="Ladd B."/>
            <person name="Jarett J.K."/>
            <person name="Geller-Mcgrath D.E."/>
            <person name="Sieber C.M."/>
            <person name="Emerson J.B."/>
            <person name="Anantharaman K."/>
            <person name="Thomas B.C."/>
            <person name="Malmstrom R."/>
            <person name="Stieglmeier M."/>
            <person name="Klingl A."/>
            <person name="Woyke T."/>
            <person name="Ryan C.M."/>
            <person name="Banfield J.F."/>
        </authorList>
    </citation>
    <scope>NUCLEOTIDE SEQUENCE [LARGE SCALE GENOMIC DNA]</scope>
    <source>
        <strain evidence="1">CG11_big_fil_rev_8_21_14_0_20_43_7</strain>
    </source>
</reference>
<dbReference type="Proteomes" id="UP000229782">
    <property type="component" value="Unassembled WGS sequence"/>
</dbReference>
<comment type="caution">
    <text evidence="1">The sequence shown here is derived from an EMBL/GenBank/DDBJ whole genome shotgun (WGS) entry which is preliminary data.</text>
</comment>
<evidence type="ECO:0000313" key="2">
    <source>
        <dbReference type="Proteomes" id="UP000229782"/>
    </source>
</evidence>
<sequence>MTPKADTLLEEMYKKKTPGVYTCTETGVLFDITQEMFDMYKRRGVPVPTVAPHVRLRRMRAHMGGIELFENKSMRNEPIISMYDPESAALLIEESQLHDDATDTMTYGRDVDPAVSFFSQWKSFSSVVPRPALVSDPNSENCRWSLYDMEFKNCYGTFGGVRCTQLLYGDMCIDTSNAVDLAFMVQTEWSYECVQGFQCSQTFFSDFCVSCRDVFFSFGCKNCSDCFACVNLEQKQYCILNVQYTKEEYEKKIAQFDLSNSDVVSRLIRESKVFWKKGVYATEMNFNSERVVGDDIIDSVDTSGVSTFGTERLYNSFDTAFVKDSCDMTTCANVEASVNSVLCTDGYANKMSIACNECMNVEYSELCFSCENCFGCIGLKRKKFCIFNTQYTEEAYWKKLDEIKVAMMQRGEYGEFFPYATSLLAYNTSHADVFFPLTRDEVQQLGGRWYTFPVIEKNLDTVPKSLHDVDESMLAETFLCQETGRPYRIVKPELEFHKKFGIALPTTHPSIRRKKRYARMHGIELKRQQCFRCQKYIVSRIHASKEINIACADCYSHILLGGEVLLT</sequence>
<accession>A0A2H0N4G5</accession>
<evidence type="ECO:0000313" key="1">
    <source>
        <dbReference type="EMBL" id="PIR03015.1"/>
    </source>
</evidence>